<accession>V4BCT7</accession>
<dbReference type="EMBL" id="KB199650">
    <property type="protein sequence ID" value="ESP05551.1"/>
    <property type="molecule type" value="Genomic_DNA"/>
</dbReference>
<keyword evidence="2" id="KW-0964">Secreted</keyword>
<feature type="domain" description="ADAMTS/ADAMTS-like cysteine-rich" evidence="6">
    <location>
        <begin position="113"/>
        <end position="159"/>
    </location>
</feature>
<evidence type="ECO:0000256" key="2">
    <source>
        <dbReference type="ARBA" id="ARBA00022525"/>
    </source>
</evidence>
<dbReference type="PANTHER" id="PTHR13723">
    <property type="entry name" value="ADAMTS A DISINTEGRIN AND METALLOPROTEASE WITH THROMBOSPONDIN MOTIFS PROTEASE"/>
    <property type="match status" value="1"/>
</dbReference>
<dbReference type="PANTHER" id="PTHR13723:SF317">
    <property type="entry name" value="ADAMTS_ADAMTS-LIKE SPACER 1 DOMAIN-CONTAINING PROTEIN"/>
    <property type="match status" value="1"/>
</dbReference>
<dbReference type="PRINTS" id="PR01857">
    <property type="entry name" value="ADAMTSFAMILY"/>
</dbReference>
<dbReference type="RefSeq" id="XP_009044096.1">
    <property type="nucleotide sequence ID" value="XM_009045848.1"/>
</dbReference>
<dbReference type="InterPro" id="IPR010294">
    <property type="entry name" value="ADAMTS_spacer1"/>
</dbReference>
<evidence type="ECO:0000313" key="8">
    <source>
        <dbReference type="Proteomes" id="UP000030746"/>
    </source>
</evidence>
<dbReference type="InterPro" id="IPR013273">
    <property type="entry name" value="ADAMTS/ADAMTS-like"/>
</dbReference>
<reference evidence="7 8" key="1">
    <citation type="journal article" date="2013" name="Nature">
        <title>Insights into bilaterian evolution from three spiralian genomes.</title>
        <authorList>
            <person name="Simakov O."/>
            <person name="Marletaz F."/>
            <person name="Cho S.J."/>
            <person name="Edsinger-Gonzales E."/>
            <person name="Havlak P."/>
            <person name="Hellsten U."/>
            <person name="Kuo D.H."/>
            <person name="Larsson T."/>
            <person name="Lv J."/>
            <person name="Arendt D."/>
            <person name="Savage R."/>
            <person name="Osoegawa K."/>
            <person name="de Jong P."/>
            <person name="Grimwood J."/>
            <person name="Chapman J.A."/>
            <person name="Shapiro H."/>
            <person name="Aerts A."/>
            <person name="Otillar R.P."/>
            <person name="Terry A.Y."/>
            <person name="Boore J.L."/>
            <person name="Grigoriev I.V."/>
            <person name="Lindberg D.R."/>
            <person name="Seaver E.C."/>
            <person name="Weisblat D.A."/>
            <person name="Putnam N.H."/>
            <person name="Rokhsar D.S."/>
        </authorList>
    </citation>
    <scope>NUCLEOTIDE SEQUENCE [LARGE SCALE GENOMIC DNA]</scope>
</reference>
<dbReference type="InterPro" id="IPR045371">
    <property type="entry name" value="ADAMTS_CR_3"/>
</dbReference>
<feature type="non-terminal residue" evidence="7">
    <location>
        <position position="1"/>
    </location>
</feature>
<evidence type="ECO:0000256" key="3">
    <source>
        <dbReference type="ARBA" id="ARBA00023157"/>
    </source>
</evidence>
<evidence type="ECO:0000256" key="4">
    <source>
        <dbReference type="PIRSR" id="PIRSR613273-3"/>
    </source>
</evidence>
<keyword evidence="3 4" id="KW-1015">Disulfide bond</keyword>
<dbReference type="KEGG" id="lgi:LOTGIDRAFT_55123"/>
<evidence type="ECO:0000259" key="5">
    <source>
        <dbReference type="Pfam" id="PF05986"/>
    </source>
</evidence>
<sequence>WDNWSFWSPCSRTCGQGVKVRTRQCLVWDGEKFSRTHITGCNGADIRYKVCHRRKCSRQEGDYRSQQCSLLSRKPFLTTKYSKWLPSHSLDRPCYLHCRPDIGSRSYNFGKVQDGIKCYKTGSSVCISGKCKKVGCDGVVESTVSPDMCGICNGKNSTCYRVYDTVLSEFPQFPDYTRIVTIPRGSRNLKVLDYSRNNLALMNQENQFMINGDRLVRDGGEYKMAGTTVTYIRSGTVGEIIMADGPITENITIMLLYRQKNHEIKYEYWEPK</sequence>
<dbReference type="AlphaFoldDB" id="V4BCT7"/>
<comment type="subcellular location">
    <subcellularLocation>
        <location evidence="1">Secreted</location>
    </subcellularLocation>
</comment>
<evidence type="ECO:0000256" key="1">
    <source>
        <dbReference type="ARBA" id="ARBA00004613"/>
    </source>
</evidence>
<feature type="disulfide bond" evidence="4">
    <location>
        <begin position="10"/>
        <end position="51"/>
    </location>
</feature>
<dbReference type="PROSITE" id="PS50092">
    <property type="entry name" value="TSP1"/>
    <property type="match status" value="1"/>
</dbReference>
<dbReference type="SUPFAM" id="SSF82895">
    <property type="entry name" value="TSP-1 type 1 repeat"/>
    <property type="match status" value="1"/>
</dbReference>
<protein>
    <submittedName>
        <fullName evidence="7">Uncharacterized protein</fullName>
    </submittedName>
</protein>
<dbReference type="OMA" id="HNINIFT"/>
<dbReference type="OrthoDB" id="5781878at2759"/>
<dbReference type="SMART" id="SM00209">
    <property type="entry name" value="TSP1"/>
    <property type="match status" value="1"/>
</dbReference>
<dbReference type="Pfam" id="PF19236">
    <property type="entry name" value="ADAMTS_CR_3"/>
    <property type="match status" value="1"/>
</dbReference>
<dbReference type="GO" id="GO:0030198">
    <property type="term" value="P:extracellular matrix organization"/>
    <property type="evidence" value="ECO:0007669"/>
    <property type="project" value="InterPro"/>
</dbReference>
<dbReference type="GO" id="GO:0006508">
    <property type="term" value="P:proteolysis"/>
    <property type="evidence" value="ECO:0007669"/>
    <property type="project" value="TreeGrafter"/>
</dbReference>
<dbReference type="GO" id="GO:0031012">
    <property type="term" value="C:extracellular matrix"/>
    <property type="evidence" value="ECO:0007669"/>
    <property type="project" value="TreeGrafter"/>
</dbReference>
<dbReference type="InterPro" id="IPR050439">
    <property type="entry name" value="ADAMTS_ADAMTS-like"/>
</dbReference>
<dbReference type="GO" id="GO:0005576">
    <property type="term" value="C:extracellular region"/>
    <property type="evidence" value="ECO:0007669"/>
    <property type="project" value="UniProtKB-SubCell"/>
</dbReference>
<evidence type="ECO:0000313" key="7">
    <source>
        <dbReference type="EMBL" id="ESP05551.1"/>
    </source>
</evidence>
<feature type="domain" description="ADAMTS/ADAMTS-like Spacer 1" evidence="5">
    <location>
        <begin position="175"/>
        <end position="270"/>
    </location>
</feature>
<dbReference type="HOGENOM" id="CLU_073501_1_0_1"/>
<dbReference type="STRING" id="225164.V4BCT7"/>
<feature type="non-terminal residue" evidence="7">
    <location>
        <position position="272"/>
    </location>
</feature>
<dbReference type="Pfam" id="PF00090">
    <property type="entry name" value="TSP_1"/>
    <property type="match status" value="1"/>
</dbReference>
<dbReference type="Proteomes" id="UP000030746">
    <property type="component" value="Unassembled WGS sequence"/>
</dbReference>
<organism evidence="7 8">
    <name type="scientific">Lottia gigantea</name>
    <name type="common">Giant owl limpet</name>
    <dbReference type="NCBI Taxonomy" id="225164"/>
    <lineage>
        <taxon>Eukaryota</taxon>
        <taxon>Metazoa</taxon>
        <taxon>Spiralia</taxon>
        <taxon>Lophotrochozoa</taxon>
        <taxon>Mollusca</taxon>
        <taxon>Gastropoda</taxon>
        <taxon>Patellogastropoda</taxon>
        <taxon>Lottioidea</taxon>
        <taxon>Lottiidae</taxon>
        <taxon>Lottia</taxon>
    </lineage>
</organism>
<evidence type="ECO:0000259" key="6">
    <source>
        <dbReference type="Pfam" id="PF19236"/>
    </source>
</evidence>
<dbReference type="Gene3D" id="2.60.120.830">
    <property type="match status" value="1"/>
</dbReference>
<dbReference type="GeneID" id="20251300"/>
<gene>
    <name evidence="7" type="ORF">LOTGIDRAFT_55123</name>
</gene>
<dbReference type="GO" id="GO:0004222">
    <property type="term" value="F:metalloendopeptidase activity"/>
    <property type="evidence" value="ECO:0007669"/>
    <property type="project" value="TreeGrafter"/>
</dbReference>
<feature type="disulfide bond" evidence="4">
    <location>
        <begin position="25"/>
        <end position="41"/>
    </location>
</feature>
<keyword evidence="8" id="KW-1185">Reference proteome</keyword>
<dbReference type="InterPro" id="IPR036383">
    <property type="entry name" value="TSP1_rpt_sf"/>
</dbReference>
<dbReference type="CTD" id="20251300"/>
<dbReference type="InterPro" id="IPR000884">
    <property type="entry name" value="TSP1_rpt"/>
</dbReference>
<feature type="disulfide bond" evidence="4">
    <location>
        <begin position="14"/>
        <end position="56"/>
    </location>
</feature>
<proteinExistence type="predicted"/>
<name>V4BCT7_LOTGI</name>
<dbReference type="Gene3D" id="2.20.100.10">
    <property type="entry name" value="Thrombospondin type-1 (TSP1) repeat"/>
    <property type="match status" value="1"/>
</dbReference>
<dbReference type="Pfam" id="PF05986">
    <property type="entry name" value="ADAMTS_spacer1"/>
    <property type="match status" value="1"/>
</dbReference>